<dbReference type="EMBL" id="CAEY01001956">
    <property type="status" value="NOT_ANNOTATED_CDS"/>
    <property type="molecule type" value="Genomic_DNA"/>
</dbReference>
<proteinExistence type="predicted"/>
<protein>
    <submittedName>
        <fullName evidence="1">Uncharacterized protein</fullName>
    </submittedName>
</protein>
<dbReference type="AlphaFoldDB" id="T1KBX0"/>
<evidence type="ECO:0000313" key="1">
    <source>
        <dbReference type="EnsemblMetazoa" id="tetur08g05570.1"/>
    </source>
</evidence>
<keyword evidence="2" id="KW-1185">Reference proteome</keyword>
<evidence type="ECO:0000313" key="2">
    <source>
        <dbReference type="Proteomes" id="UP000015104"/>
    </source>
</evidence>
<accession>T1KBX0</accession>
<organism evidence="1 2">
    <name type="scientific">Tetranychus urticae</name>
    <name type="common">Two-spotted spider mite</name>
    <dbReference type="NCBI Taxonomy" id="32264"/>
    <lineage>
        <taxon>Eukaryota</taxon>
        <taxon>Metazoa</taxon>
        <taxon>Ecdysozoa</taxon>
        <taxon>Arthropoda</taxon>
        <taxon>Chelicerata</taxon>
        <taxon>Arachnida</taxon>
        <taxon>Acari</taxon>
        <taxon>Acariformes</taxon>
        <taxon>Trombidiformes</taxon>
        <taxon>Prostigmata</taxon>
        <taxon>Eleutherengona</taxon>
        <taxon>Raphignathae</taxon>
        <taxon>Tetranychoidea</taxon>
        <taxon>Tetranychidae</taxon>
        <taxon>Tetranychus</taxon>
    </lineage>
</organism>
<dbReference type="Proteomes" id="UP000015104">
    <property type="component" value="Unassembled WGS sequence"/>
</dbReference>
<dbReference type="EnsemblMetazoa" id="tetur08g05570.1">
    <property type="protein sequence ID" value="tetur08g05570.1"/>
    <property type="gene ID" value="tetur08g05570"/>
</dbReference>
<sequence length="47" mass="5828">MRQLTHIASNWPFNTNLITLYIKVRTKTWPNNSRYKVNFYLKKNFCY</sequence>
<reference evidence="2" key="1">
    <citation type="submission" date="2011-08" db="EMBL/GenBank/DDBJ databases">
        <authorList>
            <person name="Rombauts S."/>
        </authorList>
    </citation>
    <scope>NUCLEOTIDE SEQUENCE</scope>
    <source>
        <strain evidence="2">London</strain>
    </source>
</reference>
<reference evidence="1" key="2">
    <citation type="submission" date="2015-06" db="UniProtKB">
        <authorList>
            <consortium name="EnsemblMetazoa"/>
        </authorList>
    </citation>
    <scope>IDENTIFICATION</scope>
</reference>
<dbReference type="HOGENOM" id="CLU_3176003_0_0_1"/>
<name>T1KBX0_TETUR</name>